<sequence length="216" mass="22637">MTHAAQAAHDEGETVSGLALVVRELFSPLGLAVVSEVVEPESAEYDGMLVGVGVGVGVSVSGLDRPDPEGVRTSDAPEAVAQGQAQAQAQAQVRVRSGKITPTKVGLFVTHWRRTADGTTGPYGVHDSADTLLVTAAEDGPHPARGVFVFDRASLVSHGIVEGDGHGGKRGFRVYPPWSLTAPGQAARTQRWQVEHFVPLPLGDGDLGRARRLLGL</sequence>
<name>A0A853EXC8_9MICO</name>
<dbReference type="Gene3D" id="3.40.1350.140">
    <property type="entry name" value="MepB-like"/>
    <property type="match status" value="1"/>
</dbReference>
<protein>
    <submittedName>
        <fullName evidence="1">MepB family protein</fullName>
    </submittedName>
</protein>
<dbReference type="InterPro" id="IPR038231">
    <property type="entry name" value="MepB-like_sf"/>
</dbReference>
<dbReference type="EMBL" id="JACBYE010000015">
    <property type="protein sequence ID" value="NYS93518.1"/>
    <property type="molecule type" value="Genomic_DNA"/>
</dbReference>
<evidence type="ECO:0000313" key="2">
    <source>
        <dbReference type="Proteomes" id="UP000561011"/>
    </source>
</evidence>
<organism evidence="1 2">
    <name type="scientific">Sanguibacter inulinus</name>
    <dbReference type="NCBI Taxonomy" id="60922"/>
    <lineage>
        <taxon>Bacteria</taxon>
        <taxon>Bacillati</taxon>
        <taxon>Actinomycetota</taxon>
        <taxon>Actinomycetes</taxon>
        <taxon>Micrococcales</taxon>
        <taxon>Sanguibacteraceae</taxon>
        <taxon>Sanguibacter</taxon>
    </lineage>
</organism>
<evidence type="ECO:0000313" key="1">
    <source>
        <dbReference type="EMBL" id="NYS93518.1"/>
    </source>
</evidence>
<dbReference type="Pfam" id="PF08877">
    <property type="entry name" value="MepB-like"/>
    <property type="match status" value="1"/>
</dbReference>
<reference evidence="1 2" key="1">
    <citation type="submission" date="2020-07" db="EMBL/GenBank/DDBJ databases">
        <title>MOT database genomes.</title>
        <authorList>
            <person name="Joseph S."/>
            <person name="Aduse-Opoku J."/>
            <person name="Hashim A."/>
            <person name="Wade W."/>
            <person name="Curtis M."/>
        </authorList>
    </citation>
    <scope>NUCLEOTIDE SEQUENCE [LARGE SCALE GENOMIC DNA]</scope>
    <source>
        <strain evidence="1 2">DSM 100099</strain>
    </source>
</reference>
<dbReference type="RefSeq" id="WP_179913160.1">
    <property type="nucleotide sequence ID" value="NZ_JACBYE010000015.1"/>
</dbReference>
<gene>
    <name evidence="1" type="ORF">HZZ10_08265</name>
</gene>
<dbReference type="Proteomes" id="UP000561011">
    <property type="component" value="Unassembled WGS sequence"/>
</dbReference>
<dbReference type="InterPro" id="IPR011235">
    <property type="entry name" value="MepB-like"/>
</dbReference>
<dbReference type="AlphaFoldDB" id="A0A853EXC8"/>
<proteinExistence type="predicted"/>
<keyword evidence="2" id="KW-1185">Reference proteome</keyword>
<comment type="caution">
    <text evidence="1">The sequence shown here is derived from an EMBL/GenBank/DDBJ whole genome shotgun (WGS) entry which is preliminary data.</text>
</comment>
<accession>A0A853EXC8</accession>